<gene>
    <name evidence="2" type="ORF">QYS62_002981</name>
</gene>
<reference evidence="2 3" key="1">
    <citation type="submission" date="2024-04" db="EMBL/GenBank/DDBJ databases">
        <title>Complete genome sequence of Fusarium acuminatum.</title>
        <authorList>
            <person name="Lan B."/>
        </authorList>
    </citation>
    <scope>NUCLEOTIDE SEQUENCE [LARGE SCALE GENOMIC DNA]</scope>
    <source>
        <strain evidence="2">1A</strain>
    </source>
</reference>
<sequence>MATSTSPALADHVLACLHRFKLLCDAPHIWENAFHKDASQHDDTEQMSLLKLKDEQSRFMVWVGNIGAHRNGCNSLDHRLQDASNIRDHIIQILHDLIELLGDIKEILEGKPVPSHQHQPSLDMLNDESDDDSFPLVGLSGASELPQILISIAESINCLFRLSVSINNPFPHDRLTDVSSTDTSYFESFDIDHVRKTFSAASDAIIERLGKANSRRRQYLNYRKLRRKKLASGQDDSDDRNAEMTDASSSPQGLNLTDFFPSELQESDTEPSISRTSCATSDTIPGRQKVPDLPAGARDGSFECPFCFLMISAPSEALWNAECPLCKETVDSFDQYQRHIAHHQEDLALFTLPQHSGNDDEMSDDIEDDEQTEAKQGETGGGDKFDAQDIPLESPSRIIPGDQKSFSDHSSTGTGARKVKQHLGSEAIKLWIEQPAQLPDVWAAQGTETRSDIRARLTLSNLDRLRSEKATTPSDKRARLTLSNLDRLRSEKAPYGSRKEDWLQRELDDMEWEG</sequence>
<feature type="compositionally biased region" description="Polar residues" evidence="1">
    <location>
        <begin position="246"/>
        <end position="255"/>
    </location>
</feature>
<protein>
    <recommendedName>
        <fullName evidence="4">Transcription factor</fullName>
    </recommendedName>
</protein>
<organism evidence="2 3">
    <name type="scientific">Fusarium acuminatum</name>
    <dbReference type="NCBI Taxonomy" id="5515"/>
    <lineage>
        <taxon>Eukaryota</taxon>
        <taxon>Fungi</taxon>
        <taxon>Dikarya</taxon>
        <taxon>Ascomycota</taxon>
        <taxon>Pezizomycotina</taxon>
        <taxon>Sordariomycetes</taxon>
        <taxon>Hypocreomycetidae</taxon>
        <taxon>Hypocreales</taxon>
        <taxon>Nectriaceae</taxon>
        <taxon>Fusarium</taxon>
        <taxon>Fusarium tricinctum species complex</taxon>
    </lineage>
</organism>
<dbReference type="PANTHER" id="PTHR35391">
    <property type="entry name" value="C2H2-TYPE DOMAIN-CONTAINING PROTEIN-RELATED"/>
    <property type="match status" value="1"/>
</dbReference>
<evidence type="ECO:0000256" key="1">
    <source>
        <dbReference type="SAM" id="MobiDB-lite"/>
    </source>
</evidence>
<feature type="compositionally biased region" description="Acidic residues" evidence="1">
    <location>
        <begin position="359"/>
        <end position="371"/>
    </location>
</feature>
<feature type="region of interest" description="Disordered" evidence="1">
    <location>
        <begin position="353"/>
        <end position="419"/>
    </location>
</feature>
<evidence type="ECO:0000313" key="3">
    <source>
        <dbReference type="Proteomes" id="UP001489902"/>
    </source>
</evidence>
<evidence type="ECO:0000313" key="2">
    <source>
        <dbReference type="EMBL" id="WZH42013.1"/>
    </source>
</evidence>
<dbReference type="Proteomes" id="UP001489902">
    <property type="component" value="Chromosome 1"/>
</dbReference>
<keyword evidence="3" id="KW-1185">Reference proteome</keyword>
<accession>A0ABZ2WMZ7</accession>
<feature type="region of interest" description="Disordered" evidence="1">
    <location>
        <begin position="230"/>
        <end position="294"/>
    </location>
</feature>
<dbReference type="EMBL" id="CP151260">
    <property type="protein sequence ID" value="WZH42013.1"/>
    <property type="molecule type" value="Genomic_DNA"/>
</dbReference>
<name>A0ABZ2WMZ7_9HYPO</name>
<evidence type="ECO:0008006" key="4">
    <source>
        <dbReference type="Google" id="ProtNLM"/>
    </source>
</evidence>
<proteinExistence type="predicted"/>
<dbReference type="PANTHER" id="PTHR35391:SF7">
    <property type="entry name" value="C2H2-TYPE DOMAIN-CONTAINING PROTEIN"/>
    <property type="match status" value="1"/>
</dbReference>
<feature type="compositionally biased region" description="Basic and acidic residues" evidence="1">
    <location>
        <begin position="372"/>
        <end position="387"/>
    </location>
</feature>
<feature type="compositionally biased region" description="Polar residues" evidence="1">
    <location>
        <begin position="270"/>
        <end position="283"/>
    </location>
</feature>